<dbReference type="Proteomes" id="UP001156881">
    <property type="component" value="Unassembled WGS sequence"/>
</dbReference>
<reference evidence="2" key="1">
    <citation type="journal article" date="2019" name="Int. J. Syst. Evol. Microbiol.">
        <title>The Global Catalogue of Microorganisms (GCM) 10K type strain sequencing project: providing services to taxonomists for standard genome sequencing and annotation.</title>
        <authorList>
            <consortium name="The Broad Institute Genomics Platform"/>
            <consortium name="The Broad Institute Genome Sequencing Center for Infectious Disease"/>
            <person name="Wu L."/>
            <person name="Ma J."/>
        </authorList>
    </citation>
    <scope>NUCLEOTIDE SEQUENCE [LARGE SCALE GENOMIC DNA]</scope>
    <source>
        <strain evidence="2">NBRC 107710</strain>
    </source>
</reference>
<dbReference type="PANTHER" id="PTHR33986:SF15">
    <property type="entry name" value="MITOCHONDRIAL FISSION PROTEIN ELM1"/>
    <property type="match status" value="1"/>
</dbReference>
<gene>
    <name evidence="1" type="ORF">GCM10007884_00680</name>
</gene>
<keyword evidence="2" id="KW-1185">Reference proteome</keyword>
<protein>
    <recommendedName>
        <fullName evidence="3">Nucleoside-diphosphate sugar epimerase</fullName>
    </recommendedName>
</protein>
<evidence type="ECO:0008006" key="3">
    <source>
        <dbReference type="Google" id="ProtNLM"/>
    </source>
</evidence>
<dbReference type="PANTHER" id="PTHR33986">
    <property type="entry name" value="OS02G0535700 PROTEIN"/>
    <property type="match status" value="1"/>
</dbReference>
<organism evidence="1 2">
    <name type="scientific">Methylobacterium brachythecii</name>
    <dbReference type="NCBI Taxonomy" id="1176177"/>
    <lineage>
        <taxon>Bacteria</taxon>
        <taxon>Pseudomonadati</taxon>
        <taxon>Pseudomonadota</taxon>
        <taxon>Alphaproteobacteria</taxon>
        <taxon>Hyphomicrobiales</taxon>
        <taxon>Methylobacteriaceae</taxon>
        <taxon>Methylobacterium</taxon>
    </lineage>
</organism>
<accession>A0ABQ6D1F7</accession>
<proteinExistence type="predicted"/>
<dbReference type="EMBL" id="BSPG01000001">
    <property type="protein sequence ID" value="GLS42083.1"/>
    <property type="molecule type" value="Genomic_DNA"/>
</dbReference>
<dbReference type="Pfam" id="PF06258">
    <property type="entry name" value="Mito_fiss_Elm1"/>
    <property type="match status" value="1"/>
</dbReference>
<dbReference type="SUPFAM" id="SSF53756">
    <property type="entry name" value="UDP-Glycosyltransferase/glycogen phosphorylase"/>
    <property type="match status" value="1"/>
</dbReference>
<comment type="caution">
    <text evidence="1">The sequence shown here is derived from an EMBL/GenBank/DDBJ whole genome shotgun (WGS) entry which is preliminary data.</text>
</comment>
<dbReference type="InterPro" id="IPR009367">
    <property type="entry name" value="Elm1-like"/>
</dbReference>
<evidence type="ECO:0000313" key="2">
    <source>
        <dbReference type="Proteomes" id="UP001156881"/>
    </source>
</evidence>
<name>A0ABQ6D1F7_9HYPH</name>
<evidence type="ECO:0000313" key="1">
    <source>
        <dbReference type="EMBL" id="GLS42083.1"/>
    </source>
</evidence>
<sequence length="344" mass="37552">MVEGVSVSESIPDLSRCSTWIVTDGKAGDENQCLGLAEYLKLPYELRRIPRRPFNWTAPWGPLDPRDTPGRKGGTLAGPLPDIVIASGRRAVPYMRAIRKASGYRTFATFLKDPRVGHEAADFIWVPDFDDLRGPNVFTTLTAPHQVSRERLQAARAVPDPRLAALSWPRVAVLVGGNSRHLSYREADMKRLVKHLGTLADSGSSLMLTVSRRTPDALRAALETLVSEKGGFYWDGSGTNPYVAMLALADQVVVTSDSANMVGEAASTGVPLLLFDLPKTYIRHRRMFAGLAMAGALKTFVGRLEALQYAPIDATPDIANAMAKAFVEHRRRIASAGGSTRDRL</sequence>